<gene>
    <name evidence="1" type="ordered locus">Xcel_1580</name>
</gene>
<dbReference type="Gene3D" id="2.40.10.10">
    <property type="entry name" value="Trypsin-like serine proteases"/>
    <property type="match status" value="2"/>
</dbReference>
<dbReference type="HOGENOM" id="CLU_737591_0_0_11"/>
<dbReference type="SUPFAM" id="SSF50494">
    <property type="entry name" value="Trypsin-like serine proteases"/>
    <property type="match status" value="1"/>
</dbReference>
<protein>
    <recommendedName>
        <fullName evidence="3">Peptidase S1 domain-containing protein</fullName>
    </recommendedName>
</protein>
<dbReference type="AlphaFoldDB" id="D1BSB6"/>
<sequence>MRPAGFGDIEWDAASSTTTIHWHGEVPDGIRERIESLPTSVKVAPMEYSKDELAVEAKRVLEANRGVFEGAAANADGSGLTLTVSSAAKSRTQDVLSVDSKYPVAIEIGGESSAAVDDRKYTPYAPYPGGAYIFNGGTSGYACTSGWPVMIEQPDPQRPATYGMAFASHCITHTQGDTWSTFPAPDGTRYFFGQASLSIYRDGSSDSAVLINNPAQSGIEDPVKIYYPYVFVGPSVGATRYIVTASDPGVTIGDFWCLSGAPSGTTCNNQIAESAYYADYGSEYPIAGPLVRTVNVTDSSVGQGDSGGPAHTVDADGDPFVEVTGIISGMVGGAPNTCRANDDERLCSSIALISPYWRVQDTLAIHAMTAYNYTE</sequence>
<dbReference type="KEGG" id="xce:Xcel_1580"/>
<reference evidence="2" key="1">
    <citation type="submission" date="2009-11" db="EMBL/GenBank/DDBJ databases">
        <title>The complete chromosome of Xylanimonas cellulosilytica DSM 15894.</title>
        <authorList>
            <consortium name="US DOE Joint Genome Institute (JGI-PGF)"/>
            <person name="Lucas S."/>
            <person name="Copeland A."/>
            <person name="Lapidus A."/>
            <person name="Glavina del Rio T."/>
            <person name="Dalin E."/>
            <person name="Tice H."/>
            <person name="Bruce D."/>
            <person name="Goodwin L."/>
            <person name="Pitluck S."/>
            <person name="Kyrpides N."/>
            <person name="Mavromatis K."/>
            <person name="Ivanova N."/>
            <person name="Mikhailova N."/>
            <person name="Foster B."/>
            <person name="Clum A."/>
            <person name="Brettin T."/>
            <person name="Detter J.C."/>
            <person name="Han C."/>
            <person name="Larimer F."/>
            <person name="Land M."/>
            <person name="Hauser L."/>
            <person name="Markowitz V."/>
            <person name="Cheng J.F."/>
            <person name="Hugenholtz P."/>
            <person name="Woyke T."/>
            <person name="Wu D."/>
            <person name="Gehrich-Schroeter G."/>
            <person name="Schneider S."/>
            <person name="Pukall S.R."/>
            <person name="Klenk H.P."/>
            <person name="Eisen J.A."/>
        </authorList>
    </citation>
    <scope>NUCLEOTIDE SEQUENCE [LARGE SCALE GENOMIC DNA]</scope>
    <source>
        <strain evidence="2">DSM 15894 / CECT 5975 / LMG 20990 / XIL07</strain>
    </source>
</reference>
<proteinExistence type="predicted"/>
<evidence type="ECO:0008006" key="3">
    <source>
        <dbReference type="Google" id="ProtNLM"/>
    </source>
</evidence>
<dbReference type="EMBL" id="CP001821">
    <property type="protein sequence ID" value="ACZ30608.1"/>
    <property type="molecule type" value="Genomic_DNA"/>
</dbReference>
<keyword evidence="2" id="KW-1185">Reference proteome</keyword>
<accession>D1BSB6</accession>
<dbReference type="Proteomes" id="UP000002255">
    <property type="component" value="Chromosome"/>
</dbReference>
<dbReference type="InterPro" id="IPR009003">
    <property type="entry name" value="Peptidase_S1_PA"/>
</dbReference>
<name>D1BSB6_XYLCX</name>
<evidence type="ECO:0000313" key="1">
    <source>
        <dbReference type="EMBL" id="ACZ30608.1"/>
    </source>
</evidence>
<evidence type="ECO:0000313" key="2">
    <source>
        <dbReference type="Proteomes" id="UP000002255"/>
    </source>
</evidence>
<dbReference type="InterPro" id="IPR043504">
    <property type="entry name" value="Peptidase_S1_PA_chymotrypsin"/>
</dbReference>
<organism evidence="1 2">
    <name type="scientific">Xylanimonas cellulosilytica (strain DSM 15894 / JCM 12276 / CECT 5975 / KCTC 9989 / LMG 20990 / NBRC 107835 / XIL07)</name>
    <dbReference type="NCBI Taxonomy" id="446471"/>
    <lineage>
        <taxon>Bacteria</taxon>
        <taxon>Bacillati</taxon>
        <taxon>Actinomycetota</taxon>
        <taxon>Actinomycetes</taxon>
        <taxon>Micrococcales</taxon>
        <taxon>Promicromonosporaceae</taxon>
        <taxon>Xylanimonas</taxon>
    </lineage>
</organism>
<reference evidence="1 2" key="2">
    <citation type="journal article" date="2010" name="Stand. Genomic Sci.">
        <title>Complete genome sequence of Xylanimonas cellulosilytica type strain (XIL07).</title>
        <authorList>
            <person name="Foster B."/>
            <person name="Pukall R."/>
            <person name="Abt B."/>
            <person name="Nolan M."/>
            <person name="Glavina Del Rio T."/>
            <person name="Chen F."/>
            <person name="Lucas S."/>
            <person name="Tice H."/>
            <person name="Pitluck S."/>
            <person name="Cheng J.-F."/>
            <person name="Chertkov O."/>
            <person name="Brettin T."/>
            <person name="Han C."/>
            <person name="Detter J.C."/>
            <person name="Bruce D."/>
            <person name="Goodwin L."/>
            <person name="Ivanova N."/>
            <person name="Mavromatis K."/>
            <person name="Pati A."/>
            <person name="Mikhailova N."/>
            <person name="Chen A."/>
            <person name="Palaniappan K."/>
            <person name="Land M."/>
            <person name="Hauser L."/>
            <person name="Chang Y.-J."/>
            <person name="Jeffries C.D."/>
            <person name="Chain P."/>
            <person name="Rohde M."/>
            <person name="Goeker M."/>
            <person name="Bristow J."/>
            <person name="Eisen J.A."/>
            <person name="Markowitz V."/>
            <person name="Hugenholtz P."/>
            <person name="Kyrpides N.C."/>
            <person name="Klenk H.-P."/>
            <person name="Lapidus A."/>
        </authorList>
    </citation>
    <scope>NUCLEOTIDE SEQUENCE [LARGE SCALE GENOMIC DNA]</scope>
    <source>
        <strain evidence="2">DSM 15894 / CECT 5975 / LMG 20990 / XIL07</strain>
    </source>
</reference>